<feature type="transmembrane region" description="Helical" evidence="2">
    <location>
        <begin position="324"/>
        <end position="348"/>
    </location>
</feature>
<dbReference type="InterPro" id="IPR036305">
    <property type="entry name" value="RGS_sf"/>
</dbReference>
<dbReference type="PANTHER" id="PTHR39466:SF1">
    <property type="entry name" value="RGS DOMAIN-CONTAINING PROTEIN"/>
    <property type="match status" value="1"/>
</dbReference>
<keyword evidence="4" id="KW-1185">Reference proteome</keyword>
<evidence type="ECO:0000256" key="2">
    <source>
        <dbReference type="SAM" id="Phobius"/>
    </source>
</evidence>
<sequence length="743" mass="81316">MPNSNTKSPIAPPHPTLDPKTDLVDPSRSTLSLTMIRSRSLSISHAPTLDSLTLAHILNGETCPPIAFPDFAAFVSHKEFTTENLLFVMWFRSYRHRYAQLPKEVQDAIPVPSARMGDRYTPFKYLDSEMVDGVMGGGRESIDAKVEFDSSTPKRDNPRRVRHYKEGEFQPCAWSAGRGCNCGNPAGHKHDSKPQKRPWFGRRKSSTLSNLDASTSPYKVAPILNPASAYPSLPPPGTKMMPAEEQPLRAEAERAFGTFLKKGGTRELGISDELRVFARDTLARSTAPNCFLPVFEEIYHTVETQSLPHFISQAKMNINRPKQIYWYMVGLADFLLGVTMFLLLTLFVPERNYGYRITRLPCIIFTSFGAMQFHSAARGFCSQIWGRASRQVRPWELDSMDGDEEAAAGREMEEVEVLPLTALTGLGLKGLDKSVVDVHDAEGGESKRSSRDTATGAVESRELDMDMDITLPAGVHPLGELVGVFPEDPPPAGLSSPAFSFGSPSTFDPEAWRAQNQEAGDEVGESSEFHRREVVVRRETIKVPDATQAFPIIDHQPKSPTTPNSAVPLMIARGGSASGLASPLPLSATTAPPSSLDTDISPFAFSDPTSSSSPSAPIRSSSRSASPIKTAPAVRAGPGNPQAKRPSTAYSTGPAPEHRIPAADLSTLLVKFRRAEPLDPQSYREGESRREKAMRVFGPERVIEDPRVKRLMSRIVNEILVVGVIVGVGTVVLCFAVPMRLKA</sequence>
<feature type="compositionally biased region" description="Basic and acidic residues" evidence="1">
    <location>
        <begin position="439"/>
        <end position="451"/>
    </location>
</feature>
<dbReference type="RefSeq" id="XP_052942295.1">
    <property type="nucleotide sequence ID" value="XM_053091285.1"/>
</dbReference>
<proteinExistence type="predicted"/>
<dbReference type="Proteomes" id="UP001164286">
    <property type="component" value="Unassembled WGS sequence"/>
</dbReference>
<dbReference type="EMBL" id="JAKWFO010000014">
    <property type="protein sequence ID" value="KAI9632518.1"/>
    <property type="molecule type" value="Genomic_DNA"/>
</dbReference>
<gene>
    <name evidence="3" type="ORF">MKK02DRAFT_40821</name>
</gene>
<dbReference type="PANTHER" id="PTHR39466">
    <property type="entry name" value="RGS DOMAIN-CONTAINING PROTEIN"/>
    <property type="match status" value="1"/>
</dbReference>
<reference evidence="3" key="1">
    <citation type="journal article" date="2022" name="G3 (Bethesda)">
        <title>High quality genome of the basidiomycete yeast Dioszegia hungarica PDD-24b-2 isolated from cloud water.</title>
        <authorList>
            <person name="Jarrige D."/>
            <person name="Haridas S."/>
            <person name="Bleykasten-Grosshans C."/>
            <person name="Joly M."/>
            <person name="Nadalig T."/>
            <person name="Sancelme M."/>
            <person name="Vuilleumier S."/>
            <person name="Grigoriev I.V."/>
            <person name="Amato P."/>
            <person name="Bringel F."/>
        </authorList>
    </citation>
    <scope>NUCLEOTIDE SEQUENCE</scope>
    <source>
        <strain evidence="3">PDD-24b-2</strain>
    </source>
</reference>
<evidence type="ECO:0000256" key="1">
    <source>
        <dbReference type="SAM" id="MobiDB-lite"/>
    </source>
</evidence>
<dbReference type="GeneID" id="77730490"/>
<protein>
    <recommendedName>
        <fullName evidence="5">RGS domain-containing protein</fullName>
    </recommendedName>
</protein>
<dbReference type="Gene3D" id="1.10.167.10">
    <property type="entry name" value="Regulator of G-protein Signalling 4, domain 2"/>
    <property type="match status" value="1"/>
</dbReference>
<evidence type="ECO:0000313" key="4">
    <source>
        <dbReference type="Proteomes" id="UP001164286"/>
    </source>
</evidence>
<comment type="caution">
    <text evidence="3">The sequence shown here is derived from an EMBL/GenBank/DDBJ whole genome shotgun (WGS) entry which is preliminary data.</text>
</comment>
<feature type="compositionally biased region" description="Polar residues" evidence="1">
    <location>
        <begin position="589"/>
        <end position="598"/>
    </location>
</feature>
<evidence type="ECO:0008006" key="5">
    <source>
        <dbReference type="Google" id="ProtNLM"/>
    </source>
</evidence>
<feature type="region of interest" description="Disordered" evidence="1">
    <location>
        <begin position="547"/>
        <end position="569"/>
    </location>
</feature>
<keyword evidence="2" id="KW-1133">Transmembrane helix</keyword>
<keyword evidence="2" id="KW-0812">Transmembrane</keyword>
<dbReference type="InterPro" id="IPR044926">
    <property type="entry name" value="RGS_subdomain_2"/>
</dbReference>
<feature type="region of interest" description="Disordered" evidence="1">
    <location>
        <begin position="439"/>
        <end position="461"/>
    </location>
</feature>
<dbReference type="AlphaFoldDB" id="A0AA38LRJ7"/>
<feature type="region of interest" description="Disordered" evidence="1">
    <location>
        <begin position="1"/>
        <end position="26"/>
    </location>
</feature>
<organism evidence="3 4">
    <name type="scientific">Dioszegia hungarica</name>
    <dbReference type="NCBI Taxonomy" id="4972"/>
    <lineage>
        <taxon>Eukaryota</taxon>
        <taxon>Fungi</taxon>
        <taxon>Dikarya</taxon>
        <taxon>Basidiomycota</taxon>
        <taxon>Agaricomycotina</taxon>
        <taxon>Tremellomycetes</taxon>
        <taxon>Tremellales</taxon>
        <taxon>Bulleribasidiaceae</taxon>
        <taxon>Dioszegia</taxon>
    </lineage>
</organism>
<dbReference type="SUPFAM" id="SSF48097">
    <property type="entry name" value="Regulator of G-protein signaling, RGS"/>
    <property type="match status" value="1"/>
</dbReference>
<accession>A0AA38LRJ7</accession>
<evidence type="ECO:0000313" key="3">
    <source>
        <dbReference type="EMBL" id="KAI9632518.1"/>
    </source>
</evidence>
<feature type="transmembrane region" description="Helical" evidence="2">
    <location>
        <begin position="719"/>
        <end position="739"/>
    </location>
</feature>
<feature type="compositionally biased region" description="Low complexity" evidence="1">
    <location>
        <begin position="601"/>
        <end position="628"/>
    </location>
</feature>
<name>A0AA38LRJ7_9TREE</name>
<keyword evidence="2" id="KW-0472">Membrane</keyword>
<feature type="region of interest" description="Disordered" evidence="1">
    <location>
        <begin position="583"/>
        <end position="659"/>
    </location>
</feature>